<dbReference type="NCBIfam" id="NF001373">
    <property type="entry name" value="PRK00278.1-6"/>
    <property type="match status" value="1"/>
</dbReference>
<keyword evidence="6 8" id="KW-0057">Aromatic amino acid biosynthesis</keyword>
<keyword evidence="7 8" id="KW-0456">Lyase</keyword>
<dbReference type="RefSeq" id="WP_145265678.1">
    <property type="nucleotide sequence ID" value="NZ_CP036316.1"/>
</dbReference>
<organism evidence="10 11">
    <name type="scientific">Calycomorphotria hydatis</name>
    <dbReference type="NCBI Taxonomy" id="2528027"/>
    <lineage>
        <taxon>Bacteria</taxon>
        <taxon>Pseudomonadati</taxon>
        <taxon>Planctomycetota</taxon>
        <taxon>Planctomycetia</taxon>
        <taxon>Planctomycetales</taxon>
        <taxon>Planctomycetaceae</taxon>
        <taxon>Calycomorphotria</taxon>
    </lineage>
</organism>
<dbReference type="InterPro" id="IPR001468">
    <property type="entry name" value="Indole-3-GlycerolPSynthase_CS"/>
</dbReference>
<sequence>METILDKIVATKREEIAAAKSKRPLQDLEKTVADAPPVRDFVASMQAAPLIGLIAEVKKASPSAGLIREDFDPVEIARTYEKHGASCISVLTDEQYFQGHLDFLTSVREAVQIPVLRKDFILDPYQVYEARAAGADAVLLIAECLDDADLRTLSSTISDLGMHALVEIHDTDNLKRVLQIAPVLLGINNRDLRTFHTDLNHTIKLLPQVPAGTLLVSESGIRTHADVLRLKDAGCGGILVGESLMRSADIGEAVDALMGAEG</sequence>
<evidence type="ECO:0000256" key="5">
    <source>
        <dbReference type="ARBA" id="ARBA00022822"/>
    </source>
</evidence>
<evidence type="ECO:0000313" key="10">
    <source>
        <dbReference type="EMBL" id="QDT66523.1"/>
    </source>
</evidence>
<dbReference type="Pfam" id="PF00218">
    <property type="entry name" value="IGPS"/>
    <property type="match status" value="1"/>
</dbReference>
<comment type="pathway">
    <text evidence="2 8">Amino-acid biosynthesis; L-tryptophan biosynthesis; L-tryptophan from chorismate: step 4/5.</text>
</comment>
<dbReference type="SUPFAM" id="SSF51366">
    <property type="entry name" value="Ribulose-phoshate binding barrel"/>
    <property type="match status" value="1"/>
</dbReference>
<keyword evidence="4 8" id="KW-0210">Decarboxylase</keyword>
<dbReference type="InterPro" id="IPR011060">
    <property type="entry name" value="RibuloseP-bd_barrel"/>
</dbReference>
<dbReference type="UniPathway" id="UPA00035">
    <property type="reaction ID" value="UER00043"/>
</dbReference>
<dbReference type="CDD" id="cd00331">
    <property type="entry name" value="IGPS"/>
    <property type="match status" value="1"/>
</dbReference>
<dbReference type="Gene3D" id="3.20.20.70">
    <property type="entry name" value="Aldolase class I"/>
    <property type="match status" value="1"/>
</dbReference>
<dbReference type="NCBIfam" id="NF001377">
    <property type="entry name" value="PRK00278.2-4"/>
    <property type="match status" value="1"/>
</dbReference>
<feature type="domain" description="Indole-3-glycerol phosphate synthase" evidence="9">
    <location>
        <begin position="5"/>
        <end position="257"/>
    </location>
</feature>
<dbReference type="PANTHER" id="PTHR22854:SF2">
    <property type="entry name" value="INDOLE-3-GLYCEROL-PHOSPHATE SYNTHASE"/>
    <property type="match status" value="1"/>
</dbReference>
<dbReference type="EMBL" id="CP036316">
    <property type="protein sequence ID" value="QDT66523.1"/>
    <property type="molecule type" value="Genomic_DNA"/>
</dbReference>
<proteinExistence type="inferred from homology"/>
<dbReference type="InterPro" id="IPR045186">
    <property type="entry name" value="Indole-3-glycerol_P_synth"/>
</dbReference>
<keyword evidence="11" id="KW-1185">Reference proteome</keyword>
<dbReference type="AlphaFoldDB" id="A0A517TDS1"/>
<reference evidence="10 11" key="1">
    <citation type="submission" date="2019-02" db="EMBL/GenBank/DDBJ databases">
        <title>Deep-cultivation of Planctomycetes and their phenomic and genomic characterization uncovers novel biology.</title>
        <authorList>
            <person name="Wiegand S."/>
            <person name="Jogler M."/>
            <person name="Boedeker C."/>
            <person name="Pinto D."/>
            <person name="Vollmers J."/>
            <person name="Rivas-Marin E."/>
            <person name="Kohn T."/>
            <person name="Peeters S.H."/>
            <person name="Heuer A."/>
            <person name="Rast P."/>
            <person name="Oberbeckmann S."/>
            <person name="Bunk B."/>
            <person name="Jeske O."/>
            <person name="Meyerdierks A."/>
            <person name="Storesund J.E."/>
            <person name="Kallscheuer N."/>
            <person name="Luecker S."/>
            <person name="Lage O.M."/>
            <person name="Pohl T."/>
            <person name="Merkel B.J."/>
            <person name="Hornburger P."/>
            <person name="Mueller R.-W."/>
            <person name="Bruemmer F."/>
            <person name="Labrenz M."/>
            <person name="Spormann A.M."/>
            <person name="Op den Camp H."/>
            <person name="Overmann J."/>
            <person name="Amann R."/>
            <person name="Jetten M.S.M."/>
            <person name="Mascher T."/>
            <person name="Medema M.H."/>
            <person name="Devos D.P."/>
            <person name="Kaster A.-K."/>
            <person name="Ovreas L."/>
            <person name="Rohde M."/>
            <person name="Galperin M.Y."/>
            <person name="Jogler C."/>
        </authorList>
    </citation>
    <scope>NUCLEOTIDE SEQUENCE [LARGE SCALE GENOMIC DNA]</scope>
    <source>
        <strain evidence="10 11">V22</strain>
    </source>
</reference>
<evidence type="ECO:0000256" key="7">
    <source>
        <dbReference type="ARBA" id="ARBA00023239"/>
    </source>
</evidence>
<accession>A0A517TDS1</accession>
<gene>
    <name evidence="8 10" type="primary">trpC</name>
    <name evidence="10" type="ORF">V22_37930</name>
</gene>
<comment type="catalytic activity">
    <reaction evidence="1 8">
        <text>1-(2-carboxyphenylamino)-1-deoxy-D-ribulose 5-phosphate + H(+) = (1S,2R)-1-C-(indol-3-yl)glycerol 3-phosphate + CO2 + H2O</text>
        <dbReference type="Rhea" id="RHEA:23476"/>
        <dbReference type="ChEBI" id="CHEBI:15377"/>
        <dbReference type="ChEBI" id="CHEBI:15378"/>
        <dbReference type="ChEBI" id="CHEBI:16526"/>
        <dbReference type="ChEBI" id="CHEBI:58613"/>
        <dbReference type="ChEBI" id="CHEBI:58866"/>
        <dbReference type="EC" id="4.1.1.48"/>
    </reaction>
</comment>
<dbReference type="KEGG" id="chya:V22_37930"/>
<dbReference type="InterPro" id="IPR013798">
    <property type="entry name" value="Indole-3-glycerol_P_synth_dom"/>
</dbReference>
<dbReference type="OrthoDB" id="9804217at2"/>
<comment type="similarity">
    <text evidence="8">Belongs to the TrpC family.</text>
</comment>
<evidence type="ECO:0000259" key="9">
    <source>
        <dbReference type="Pfam" id="PF00218"/>
    </source>
</evidence>
<dbReference type="PROSITE" id="PS00614">
    <property type="entry name" value="IGPS"/>
    <property type="match status" value="1"/>
</dbReference>
<evidence type="ECO:0000256" key="4">
    <source>
        <dbReference type="ARBA" id="ARBA00022793"/>
    </source>
</evidence>
<dbReference type="EC" id="4.1.1.48" evidence="8"/>
<dbReference type="PANTHER" id="PTHR22854">
    <property type="entry name" value="TRYPTOPHAN BIOSYNTHESIS PROTEIN"/>
    <property type="match status" value="1"/>
</dbReference>
<evidence type="ECO:0000256" key="2">
    <source>
        <dbReference type="ARBA" id="ARBA00004696"/>
    </source>
</evidence>
<protein>
    <recommendedName>
        <fullName evidence="8">Indole-3-glycerol phosphate synthase</fullName>
        <shortName evidence="8">IGPS</shortName>
        <ecNumber evidence="8">4.1.1.48</ecNumber>
    </recommendedName>
</protein>
<dbReference type="HAMAP" id="MF_00134_B">
    <property type="entry name" value="IGPS_B"/>
    <property type="match status" value="1"/>
</dbReference>
<dbReference type="FunFam" id="3.20.20.70:FF:000024">
    <property type="entry name" value="Indole-3-glycerol phosphate synthase"/>
    <property type="match status" value="1"/>
</dbReference>
<dbReference type="Proteomes" id="UP000319976">
    <property type="component" value="Chromosome"/>
</dbReference>
<name>A0A517TDS1_9PLAN</name>
<dbReference type="GO" id="GO:0004425">
    <property type="term" value="F:indole-3-glycerol-phosphate synthase activity"/>
    <property type="evidence" value="ECO:0007669"/>
    <property type="project" value="UniProtKB-UniRule"/>
</dbReference>
<evidence type="ECO:0000256" key="3">
    <source>
        <dbReference type="ARBA" id="ARBA00022605"/>
    </source>
</evidence>
<keyword evidence="3 8" id="KW-0028">Amino-acid biosynthesis</keyword>
<evidence type="ECO:0000256" key="8">
    <source>
        <dbReference type="HAMAP-Rule" id="MF_00134"/>
    </source>
</evidence>
<evidence type="ECO:0000313" key="11">
    <source>
        <dbReference type="Proteomes" id="UP000319976"/>
    </source>
</evidence>
<evidence type="ECO:0000256" key="6">
    <source>
        <dbReference type="ARBA" id="ARBA00023141"/>
    </source>
</evidence>
<dbReference type="GO" id="GO:0000162">
    <property type="term" value="P:L-tryptophan biosynthetic process"/>
    <property type="evidence" value="ECO:0007669"/>
    <property type="project" value="UniProtKB-UniRule"/>
</dbReference>
<dbReference type="GO" id="GO:0004640">
    <property type="term" value="F:phosphoribosylanthranilate isomerase activity"/>
    <property type="evidence" value="ECO:0007669"/>
    <property type="project" value="TreeGrafter"/>
</dbReference>
<keyword evidence="5 8" id="KW-0822">Tryptophan biosynthesis</keyword>
<evidence type="ECO:0000256" key="1">
    <source>
        <dbReference type="ARBA" id="ARBA00001633"/>
    </source>
</evidence>
<dbReference type="InterPro" id="IPR013785">
    <property type="entry name" value="Aldolase_TIM"/>
</dbReference>